<comment type="caution">
    <text evidence="1">The sequence shown here is derived from an EMBL/GenBank/DDBJ whole genome shotgun (WGS) entry which is preliminary data.</text>
</comment>
<keyword evidence="2" id="KW-1185">Reference proteome</keyword>
<evidence type="ECO:0000313" key="2">
    <source>
        <dbReference type="Proteomes" id="UP001267710"/>
    </source>
</evidence>
<reference evidence="1 2" key="1">
    <citation type="submission" date="2023-08" db="EMBL/GenBank/DDBJ databases">
        <title>Functional and genomic diversity of the sorghum phyllosphere microbiome.</title>
        <authorList>
            <person name="Shade A."/>
        </authorList>
    </citation>
    <scope>NUCLEOTIDE SEQUENCE [LARGE SCALE GENOMIC DNA]</scope>
    <source>
        <strain evidence="1 2">SORGH_AS_0335</strain>
    </source>
</reference>
<dbReference type="SUPFAM" id="SSF55781">
    <property type="entry name" value="GAF domain-like"/>
    <property type="match status" value="1"/>
</dbReference>
<accession>A0ABU1I8A6</accession>
<protein>
    <recommendedName>
        <fullName evidence="3">GAF domain-containing protein</fullName>
    </recommendedName>
</protein>
<organism evidence="1 2">
    <name type="scientific">Paracidovorax wautersii</name>
    <dbReference type="NCBI Taxonomy" id="1177982"/>
    <lineage>
        <taxon>Bacteria</taxon>
        <taxon>Pseudomonadati</taxon>
        <taxon>Pseudomonadota</taxon>
        <taxon>Betaproteobacteria</taxon>
        <taxon>Burkholderiales</taxon>
        <taxon>Comamonadaceae</taxon>
        <taxon>Paracidovorax</taxon>
    </lineage>
</organism>
<gene>
    <name evidence="1" type="ORF">QE399_000427</name>
</gene>
<dbReference type="EMBL" id="JAVIZX010000001">
    <property type="protein sequence ID" value="MDR6212738.1"/>
    <property type="molecule type" value="Genomic_DNA"/>
</dbReference>
<evidence type="ECO:0008006" key="3">
    <source>
        <dbReference type="Google" id="ProtNLM"/>
    </source>
</evidence>
<proteinExistence type="predicted"/>
<dbReference type="RefSeq" id="WP_309825705.1">
    <property type="nucleotide sequence ID" value="NZ_JAVIZX010000001.1"/>
</dbReference>
<name>A0ABU1I8A6_9BURK</name>
<sequence>MYAPRDLTPRQLRASLAEQGLEAGLAALNAAVPHRYTGVYRLRGDALHNVFLVDKEEAVRPDELAVVQLEDSFCQFVLRDGCFLTSDTAREPLLDGHRYQGVVLSYHGVPVADNAGGLFGTLCHFDMVGRELPAGQFELLEAAGKMLFPYVRHLRAEAHPAA</sequence>
<evidence type="ECO:0000313" key="1">
    <source>
        <dbReference type="EMBL" id="MDR6212738.1"/>
    </source>
</evidence>
<dbReference type="Proteomes" id="UP001267710">
    <property type="component" value="Unassembled WGS sequence"/>
</dbReference>